<keyword evidence="2 4" id="KW-0442">Lipid degradation</keyword>
<dbReference type="SUPFAM" id="SSF53474">
    <property type="entry name" value="alpha/beta-Hydrolases"/>
    <property type="match status" value="1"/>
</dbReference>
<evidence type="ECO:0000313" key="7">
    <source>
        <dbReference type="EMBL" id="KAF2766100.1"/>
    </source>
</evidence>
<dbReference type="Gene3D" id="3.40.50.1820">
    <property type="entry name" value="alpha/beta hydrolase"/>
    <property type="match status" value="1"/>
</dbReference>
<accession>A0A6G1L082</accession>
<dbReference type="PANTHER" id="PTHR10272">
    <property type="entry name" value="PLATELET-ACTIVATING FACTOR ACETYLHYDROLASE"/>
    <property type="match status" value="1"/>
</dbReference>
<dbReference type="GO" id="GO:0003847">
    <property type="term" value="F:1-alkyl-2-acetylglycerophosphocholine esterase activity"/>
    <property type="evidence" value="ECO:0007669"/>
    <property type="project" value="UniProtKB-UniRule"/>
</dbReference>
<keyword evidence="6" id="KW-1133">Transmembrane helix</keyword>
<evidence type="ECO:0000313" key="8">
    <source>
        <dbReference type="Proteomes" id="UP000799436"/>
    </source>
</evidence>
<dbReference type="InterPro" id="IPR029058">
    <property type="entry name" value="AB_hydrolase_fold"/>
</dbReference>
<dbReference type="OrthoDB" id="2363873at2759"/>
<feature type="active site" description="Charge relay system" evidence="5">
    <location>
        <position position="399"/>
    </location>
</feature>
<name>A0A6G1L082_9PEZI</name>
<reference evidence="7" key="1">
    <citation type="journal article" date="2020" name="Stud. Mycol.">
        <title>101 Dothideomycetes genomes: a test case for predicting lifestyles and emergence of pathogens.</title>
        <authorList>
            <person name="Haridas S."/>
            <person name="Albert R."/>
            <person name="Binder M."/>
            <person name="Bloem J."/>
            <person name="Labutti K."/>
            <person name="Salamov A."/>
            <person name="Andreopoulos B."/>
            <person name="Baker S."/>
            <person name="Barry K."/>
            <person name="Bills G."/>
            <person name="Bluhm B."/>
            <person name="Cannon C."/>
            <person name="Castanera R."/>
            <person name="Culley D."/>
            <person name="Daum C."/>
            <person name="Ezra D."/>
            <person name="Gonzalez J."/>
            <person name="Henrissat B."/>
            <person name="Kuo A."/>
            <person name="Liang C."/>
            <person name="Lipzen A."/>
            <person name="Lutzoni F."/>
            <person name="Magnuson J."/>
            <person name="Mondo S."/>
            <person name="Nolan M."/>
            <person name="Ohm R."/>
            <person name="Pangilinan J."/>
            <person name="Park H.-J."/>
            <person name="Ramirez L."/>
            <person name="Alfaro M."/>
            <person name="Sun H."/>
            <person name="Tritt A."/>
            <person name="Yoshinaga Y."/>
            <person name="Zwiers L.-H."/>
            <person name="Turgeon B."/>
            <person name="Goodwin S."/>
            <person name="Spatafora J."/>
            <person name="Crous P."/>
            <person name="Grigoriev I."/>
        </authorList>
    </citation>
    <scope>NUCLEOTIDE SEQUENCE</scope>
    <source>
        <strain evidence="7">CBS 116005</strain>
    </source>
</reference>
<dbReference type="EC" id="3.1.1.47" evidence="4"/>
<evidence type="ECO:0000256" key="2">
    <source>
        <dbReference type="ARBA" id="ARBA00022963"/>
    </source>
</evidence>
<keyword evidence="6" id="KW-0472">Membrane</keyword>
<evidence type="ECO:0000256" key="6">
    <source>
        <dbReference type="SAM" id="Phobius"/>
    </source>
</evidence>
<feature type="transmembrane region" description="Helical" evidence="6">
    <location>
        <begin position="12"/>
        <end position="37"/>
    </location>
</feature>
<dbReference type="Proteomes" id="UP000799436">
    <property type="component" value="Unassembled WGS sequence"/>
</dbReference>
<feature type="active site" description="Nucleophile" evidence="5">
    <location>
        <position position="307"/>
    </location>
</feature>
<proteinExistence type="inferred from homology"/>
<evidence type="ECO:0000256" key="3">
    <source>
        <dbReference type="ARBA" id="ARBA00023098"/>
    </source>
</evidence>
<keyword evidence="6" id="KW-0812">Transmembrane</keyword>
<evidence type="ECO:0000256" key="5">
    <source>
        <dbReference type="PIRSR" id="PIRSR018169-1"/>
    </source>
</evidence>
<keyword evidence="1 4" id="KW-0378">Hydrolase</keyword>
<dbReference type="PANTHER" id="PTHR10272:SF11">
    <property type="entry name" value="PHOSPHOLIPASE-RELATED"/>
    <property type="match status" value="1"/>
</dbReference>
<comment type="catalytic activity">
    <reaction evidence="4">
        <text>a 1-O-alkyl-2-acetyl-sn-glycero-3-phosphocholine + H2O = a 1-O-alkyl-sn-glycero-3-phosphocholine + acetate + H(+)</text>
        <dbReference type="Rhea" id="RHEA:17777"/>
        <dbReference type="ChEBI" id="CHEBI:15377"/>
        <dbReference type="ChEBI" id="CHEBI:15378"/>
        <dbReference type="ChEBI" id="CHEBI:30089"/>
        <dbReference type="ChEBI" id="CHEBI:30909"/>
        <dbReference type="ChEBI" id="CHEBI:36707"/>
        <dbReference type="EC" id="3.1.1.47"/>
    </reaction>
</comment>
<organism evidence="7 8">
    <name type="scientific">Teratosphaeria nubilosa</name>
    <dbReference type="NCBI Taxonomy" id="161662"/>
    <lineage>
        <taxon>Eukaryota</taxon>
        <taxon>Fungi</taxon>
        <taxon>Dikarya</taxon>
        <taxon>Ascomycota</taxon>
        <taxon>Pezizomycotina</taxon>
        <taxon>Dothideomycetes</taxon>
        <taxon>Dothideomycetidae</taxon>
        <taxon>Mycosphaerellales</taxon>
        <taxon>Teratosphaeriaceae</taxon>
        <taxon>Teratosphaeria</taxon>
    </lineage>
</organism>
<gene>
    <name evidence="7" type="ORF">EJ03DRAFT_330378</name>
</gene>
<dbReference type="AlphaFoldDB" id="A0A6G1L082"/>
<dbReference type="EMBL" id="ML995877">
    <property type="protein sequence ID" value="KAF2766100.1"/>
    <property type="molecule type" value="Genomic_DNA"/>
</dbReference>
<evidence type="ECO:0000256" key="4">
    <source>
        <dbReference type="PIRNR" id="PIRNR018169"/>
    </source>
</evidence>
<dbReference type="PIRSF" id="PIRSF018169">
    <property type="entry name" value="PAF_acetylhydrolase"/>
    <property type="match status" value="1"/>
</dbReference>
<dbReference type="Pfam" id="PF03403">
    <property type="entry name" value="PAF-AH_p_II"/>
    <property type="match status" value="1"/>
</dbReference>
<comment type="similarity">
    <text evidence="4">Belongs to the serine esterase family.</text>
</comment>
<keyword evidence="3 4" id="KW-0443">Lipid metabolism</keyword>
<dbReference type="InterPro" id="IPR016715">
    <property type="entry name" value="PAF_acetylhydro_eukaryote"/>
</dbReference>
<dbReference type="GO" id="GO:0016042">
    <property type="term" value="P:lipid catabolic process"/>
    <property type="evidence" value="ECO:0007669"/>
    <property type="project" value="UniProtKB-KW"/>
</dbReference>
<keyword evidence="8" id="KW-1185">Reference proteome</keyword>
<evidence type="ECO:0000256" key="1">
    <source>
        <dbReference type="ARBA" id="ARBA00022801"/>
    </source>
</evidence>
<sequence length="503" mass="56164">MALLPQALRPRWSARYIVTALTVFYVVVCAVFDMPLLSSNLPEYTGDFDVGVIDVEAPCEKRKLNDAMLKGTGGPAFELETVLFSLYYPAVKDSRSDKPHHLWLPKPINLHAEGYARFAHMSNWLTNNLFTFGLWTLVGSTQIPAQVDVPLHGSVTKPWIDYDNEHPIDDYGLPEFPVIVFSHGMASGRTSYSQYCSELAARGYVVAAIEHRDGSGPGSIIMTDGTSKNRFHISHDMLDPVPGMEEFKRMQLGMRQTEVEETVRVLRMINDGQGHDVFKKNPRAEGSGLASWRSRLNMGRVVVSGHSYGATLALQTLKGGHKPERPFVAAIILDPGKQSGPLNNDISVPTLVIHSESWSKKHTIFHGRPHFDVVKENVQRTIDTKHQYAWFMTARGTTHPSVTDAPLIEPLLLSWTTGATIPVKEGVKQYVKVTNEFMRFLKDGHRHGILGEEVTHPEYDNDIRDDARKKAMMEKGDVEKYWQIHVSPSTACPAPGLCGVDPD</sequence>
<feature type="active site" description="Charge relay system" evidence="5">
    <location>
        <position position="334"/>
    </location>
</feature>
<protein>
    <recommendedName>
        <fullName evidence="4">Putative phospholipase</fullName>
        <ecNumber evidence="4">3.1.1.47</ecNumber>
    </recommendedName>
</protein>